<dbReference type="InterPro" id="IPR021319">
    <property type="entry name" value="DUF2921"/>
</dbReference>
<dbReference type="OMA" id="PVRDRTM"/>
<evidence type="ECO:0000256" key="3">
    <source>
        <dbReference type="ARBA" id="ARBA00004906"/>
    </source>
</evidence>
<evidence type="ECO:0000256" key="2">
    <source>
        <dbReference type="ARBA" id="ARBA00004127"/>
    </source>
</evidence>
<evidence type="ECO:0000256" key="8">
    <source>
        <dbReference type="ARBA" id="ARBA00022989"/>
    </source>
</evidence>
<evidence type="ECO:0000256" key="7">
    <source>
        <dbReference type="ARBA" id="ARBA00022786"/>
    </source>
</evidence>
<comment type="catalytic activity">
    <reaction evidence="1">
        <text>S-ubiquitinyl-[E2 ubiquitin-conjugating enzyme]-L-cysteine + [acceptor protein]-L-lysine = [E2 ubiquitin-conjugating enzyme]-L-cysteine + N(6)-ubiquitinyl-[acceptor protein]-L-lysine.</text>
        <dbReference type="EC" id="2.3.2.27"/>
    </reaction>
</comment>
<dbReference type="AlphaFoldDB" id="A0A2P6QAX8"/>
<evidence type="ECO:0000256" key="10">
    <source>
        <dbReference type="SAM" id="Phobius"/>
    </source>
</evidence>
<dbReference type="Pfam" id="PF11145">
    <property type="entry name" value="DUF2921"/>
    <property type="match status" value="1"/>
</dbReference>
<dbReference type="GO" id="GO:0061630">
    <property type="term" value="F:ubiquitin protein ligase activity"/>
    <property type="evidence" value="ECO:0007669"/>
    <property type="project" value="UniProtKB-EC"/>
</dbReference>
<evidence type="ECO:0000256" key="1">
    <source>
        <dbReference type="ARBA" id="ARBA00000900"/>
    </source>
</evidence>
<dbReference type="EMBL" id="PDCK01000043">
    <property type="protein sequence ID" value="PRQ31329.1"/>
    <property type="molecule type" value="Genomic_DNA"/>
</dbReference>
<dbReference type="PANTHER" id="PTHR33389:SF18">
    <property type="entry name" value="OS01G0677900 PROTEIN"/>
    <property type="match status" value="1"/>
</dbReference>
<evidence type="ECO:0000256" key="6">
    <source>
        <dbReference type="ARBA" id="ARBA00022692"/>
    </source>
</evidence>
<dbReference type="GO" id="GO:0012505">
    <property type="term" value="C:endomembrane system"/>
    <property type="evidence" value="ECO:0007669"/>
    <property type="project" value="UniProtKB-SubCell"/>
</dbReference>
<evidence type="ECO:0000313" key="14">
    <source>
        <dbReference type="Proteomes" id="UP000238479"/>
    </source>
</evidence>
<keyword evidence="7" id="KW-0833">Ubl conjugation pathway</keyword>
<comment type="caution">
    <text evidence="13">The sequence shown here is derived from an EMBL/GenBank/DDBJ whole genome shotgun (WGS) entry which is preliminary data.</text>
</comment>
<reference evidence="13 14" key="1">
    <citation type="journal article" date="2018" name="Nat. Genet.">
        <title>The Rosa genome provides new insights in the design of modern roses.</title>
        <authorList>
            <person name="Bendahmane M."/>
        </authorList>
    </citation>
    <scope>NUCLEOTIDE SEQUENCE [LARGE SCALE GENOMIC DNA]</scope>
    <source>
        <strain evidence="14">cv. Old Blush</strain>
    </source>
</reference>
<keyword evidence="14" id="KW-1185">Reference proteome</keyword>
<evidence type="ECO:0000259" key="12">
    <source>
        <dbReference type="Pfam" id="PF25333"/>
    </source>
</evidence>
<feature type="transmembrane region" description="Helical" evidence="10">
    <location>
        <begin position="812"/>
        <end position="830"/>
    </location>
</feature>
<dbReference type="STRING" id="74649.A0A2P6QAX8"/>
<accession>A0A2P6QAX8</accession>
<dbReference type="Gramene" id="PRQ31329">
    <property type="protein sequence ID" value="PRQ31329"/>
    <property type="gene ID" value="RchiOBHm_Chr5g0034271"/>
</dbReference>
<name>A0A2P6QAX8_ROSCH</name>
<feature type="domain" description="DUF2921" evidence="12">
    <location>
        <begin position="427"/>
        <end position="603"/>
    </location>
</feature>
<keyword evidence="6 10" id="KW-0812">Transmembrane</keyword>
<feature type="domain" description="DUF2921" evidence="12">
    <location>
        <begin position="39"/>
        <end position="204"/>
    </location>
</feature>
<dbReference type="Pfam" id="PF25333">
    <property type="entry name" value="DUF2921_N"/>
    <property type="match status" value="3"/>
</dbReference>
<dbReference type="PANTHER" id="PTHR33389">
    <property type="entry name" value="FAMILY PROTEIN, PUTATIVE (DUF2921)-RELATED"/>
    <property type="match status" value="1"/>
</dbReference>
<evidence type="ECO:0000313" key="13">
    <source>
        <dbReference type="EMBL" id="PRQ31329.1"/>
    </source>
</evidence>
<feature type="transmembrane region" description="Helical" evidence="10">
    <location>
        <begin position="623"/>
        <end position="644"/>
    </location>
</feature>
<feature type="transmembrane region" description="Helical" evidence="10">
    <location>
        <begin position="656"/>
        <end position="680"/>
    </location>
</feature>
<proteinExistence type="predicted"/>
<sequence length="909" mass="101726">MVIFFPMTIFMKLFISFFVFTTISFNSMSFFASAVQISYADHCASVVPESTEKINARSHLVHLIHTGYYYTGGGSDILNLYSPNDQVKNSIGFQCWDIRETNVQGLFKVEGTLEFQVTHRHEQQSLPVQTFPGSVSFRLNGFWSESSGKLCMVGSSSIYSAQGKLLVLKLYNIMNSTSVTSLISGTFEHVMITENDPKYLGPISILLFPRMNYKYTLVSTNSNNSCSGGSEDTPSSLQVERFCSLLSSVVLNHDFQLKYSSHCVTAKNCTPISMSDWPWAVSLKDIVCSEDKRRVRVLVEFVDDWPIWHPRLFNPSTSLVGEGSWDAEKNQLCIIACRILNETNSLNNTNVGDCSTRLSLRFPATGTIGSTSSIVGHIWSTKTVTELGYFEKITFASGEDCSYQECLLPAGQKYEYTKMDKVTELCSRKKAANDKASIYPNLLLHAMSFIMHAENSEGQVGTGNGVPLSVGDQFYKTDYSTVSNQEYSLAPLSHSYNYSSSYNISYKIDLHLQSNPALGKQSVIYDMHISAEGIYDDTEGSLCMVGCRNLGSNSQQATNDSIDCEILVNFQFPPTKAKDSHHIKGSIESTRKKSDPLHFERLDLSTASKDVGKRSIWRMDGKITLVLISTTLACVFAALQLFHVKRNPEVIPSISILMHLMLTLGYMIPLGINFRAMFTHDINSQNVYLGGGGWLEYNEIIIRITTLVAFLIQFHLLKLTWSAKSGNRTRKDLQVMEKKALFVALRVYAIGALAALFLHTQNLRKRDNGNVLHYIEYSILDALISYGGLVLGGFLFPQILLNMFCKSRENALSVWFYFGTTFVQALPHAYDLFRAHSYAGDHLDKYSHIDPSRAADYFHSTAWNATASSGSLLFAGIIYLQQQFGGRCIAPRKLQELGAYEKVPTVHEE</sequence>
<gene>
    <name evidence="13" type="ORF">RchiOBHm_Chr5g0034271</name>
</gene>
<evidence type="ECO:0000256" key="9">
    <source>
        <dbReference type="ARBA" id="ARBA00023136"/>
    </source>
</evidence>
<comment type="pathway">
    <text evidence="3">Protein modification; protein ubiquitination.</text>
</comment>
<comment type="subcellular location">
    <subcellularLocation>
        <location evidence="2">Endomembrane system</location>
        <topology evidence="2">Multi-pass membrane protein</topology>
    </subcellularLocation>
</comment>
<evidence type="ECO:0000259" key="11">
    <source>
        <dbReference type="Pfam" id="PF11145"/>
    </source>
</evidence>
<keyword evidence="8 10" id="KW-1133">Transmembrane helix</keyword>
<evidence type="ECO:0000256" key="5">
    <source>
        <dbReference type="ARBA" id="ARBA00022679"/>
    </source>
</evidence>
<feature type="transmembrane region" description="Helical" evidence="10">
    <location>
        <begin position="779"/>
        <end position="800"/>
    </location>
</feature>
<evidence type="ECO:0000256" key="4">
    <source>
        <dbReference type="ARBA" id="ARBA00012483"/>
    </source>
</evidence>
<feature type="transmembrane region" description="Helical" evidence="10">
    <location>
        <begin position="861"/>
        <end position="880"/>
    </location>
</feature>
<feature type="transmembrane region" description="Helical" evidence="10">
    <location>
        <begin position="740"/>
        <end position="759"/>
    </location>
</feature>
<organism evidence="13 14">
    <name type="scientific">Rosa chinensis</name>
    <name type="common">China rose</name>
    <dbReference type="NCBI Taxonomy" id="74649"/>
    <lineage>
        <taxon>Eukaryota</taxon>
        <taxon>Viridiplantae</taxon>
        <taxon>Streptophyta</taxon>
        <taxon>Embryophyta</taxon>
        <taxon>Tracheophyta</taxon>
        <taxon>Spermatophyta</taxon>
        <taxon>Magnoliopsida</taxon>
        <taxon>eudicotyledons</taxon>
        <taxon>Gunneridae</taxon>
        <taxon>Pentapetalae</taxon>
        <taxon>rosids</taxon>
        <taxon>fabids</taxon>
        <taxon>Rosales</taxon>
        <taxon>Rosaceae</taxon>
        <taxon>Rosoideae</taxon>
        <taxon>Rosoideae incertae sedis</taxon>
        <taxon>Rosa</taxon>
    </lineage>
</organism>
<feature type="domain" description="SWEET-like" evidence="11">
    <location>
        <begin position="613"/>
        <end position="893"/>
    </location>
</feature>
<feature type="domain" description="DUF2921" evidence="12">
    <location>
        <begin position="306"/>
        <end position="394"/>
    </location>
</feature>
<protein>
    <recommendedName>
        <fullName evidence="4">RING-type E3 ubiquitin transferase</fullName>
        <ecNumber evidence="4">2.3.2.27</ecNumber>
    </recommendedName>
</protein>
<dbReference type="InterPro" id="IPR057425">
    <property type="entry name" value="DUF2921_N"/>
</dbReference>
<feature type="transmembrane region" description="Helical" evidence="10">
    <location>
        <begin position="700"/>
        <end position="719"/>
    </location>
</feature>
<keyword evidence="9 10" id="KW-0472">Membrane</keyword>
<keyword evidence="5" id="KW-0808">Transferase</keyword>
<dbReference type="Proteomes" id="UP000238479">
    <property type="component" value="Chromosome 5"/>
</dbReference>
<dbReference type="EC" id="2.3.2.27" evidence="4"/>